<dbReference type="Gramene" id="ONK71875">
    <property type="protein sequence ID" value="ONK71875"/>
    <property type="gene ID" value="A4U43_C04F13280"/>
</dbReference>
<dbReference type="PANTHER" id="PTHR36348">
    <property type="entry name" value="EXPRESSED PROTEIN"/>
    <property type="match status" value="1"/>
</dbReference>
<evidence type="ECO:0000313" key="2">
    <source>
        <dbReference type="Proteomes" id="UP000243459"/>
    </source>
</evidence>
<sequence>MMCRRSPKRISQFLYGAAAARILRPQHYCTAPAGTVPFLRAAQSDSCFVRQSSKIEEKIESATDILKEILNPVVAEAEEVSWPPRDPEALILMEKVASCEVMFYECLPDV</sequence>
<proteinExistence type="predicted"/>
<evidence type="ECO:0000313" key="1">
    <source>
        <dbReference type="EMBL" id="ONK71875.1"/>
    </source>
</evidence>
<dbReference type="PANTHER" id="PTHR36348:SF1">
    <property type="entry name" value="EXPRESSED PROTEIN"/>
    <property type="match status" value="1"/>
</dbReference>
<accession>A0A5P1F0J6</accession>
<dbReference type="AlphaFoldDB" id="A0A5P1F0J6"/>
<gene>
    <name evidence="1" type="ORF">A4U43_C04F13280</name>
</gene>
<dbReference type="Proteomes" id="UP000243459">
    <property type="component" value="Chromosome 4"/>
</dbReference>
<keyword evidence="2" id="KW-1185">Reference proteome</keyword>
<protein>
    <submittedName>
        <fullName evidence="1">Uncharacterized protein</fullName>
    </submittedName>
</protein>
<dbReference type="EMBL" id="CM007384">
    <property type="protein sequence ID" value="ONK71875.1"/>
    <property type="molecule type" value="Genomic_DNA"/>
</dbReference>
<organism evidence="1 2">
    <name type="scientific">Asparagus officinalis</name>
    <name type="common">Garden asparagus</name>
    <dbReference type="NCBI Taxonomy" id="4686"/>
    <lineage>
        <taxon>Eukaryota</taxon>
        <taxon>Viridiplantae</taxon>
        <taxon>Streptophyta</taxon>
        <taxon>Embryophyta</taxon>
        <taxon>Tracheophyta</taxon>
        <taxon>Spermatophyta</taxon>
        <taxon>Magnoliopsida</taxon>
        <taxon>Liliopsida</taxon>
        <taxon>Asparagales</taxon>
        <taxon>Asparagaceae</taxon>
        <taxon>Asparagoideae</taxon>
        <taxon>Asparagus</taxon>
    </lineage>
</organism>
<reference evidence="2" key="1">
    <citation type="journal article" date="2017" name="Nat. Commun.">
        <title>The asparagus genome sheds light on the origin and evolution of a young Y chromosome.</title>
        <authorList>
            <person name="Harkess A."/>
            <person name="Zhou J."/>
            <person name="Xu C."/>
            <person name="Bowers J.E."/>
            <person name="Van der Hulst R."/>
            <person name="Ayyampalayam S."/>
            <person name="Mercati F."/>
            <person name="Riccardi P."/>
            <person name="McKain M.R."/>
            <person name="Kakrana A."/>
            <person name="Tang H."/>
            <person name="Ray J."/>
            <person name="Groenendijk J."/>
            <person name="Arikit S."/>
            <person name="Mathioni S.M."/>
            <person name="Nakano M."/>
            <person name="Shan H."/>
            <person name="Telgmann-Rauber A."/>
            <person name="Kanno A."/>
            <person name="Yue Z."/>
            <person name="Chen H."/>
            <person name="Li W."/>
            <person name="Chen Y."/>
            <person name="Xu X."/>
            <person name="Zhang Y."/>
            <person name="Luo S."/>
            <person name="Chen H."/>
            <person name="Gao J."/>
            <person name="Mao Z."/>
            <person name="Pires J.C."/>
            <person name="Luo M."/>
            <person name="Kudrna D."/>
            <person name="Wing R.A."/>
            <person name="Meyers B.C."/>
            <person name="Yi K."/>
            <person name="Kong H."/>
            <person name="Lavrijsen P."/>
            <person name="Sunseri F."/>
            <person name="Falavigna A."/>
            <person name="Ye Y."/>
            <person name="Leebens-Mack J.H."/>
            <person name="Chen G."/>
        </authorList>
    </citation>
    <scope>NUCLEOTIDE SEQUENCE [LARGE SCALE GENOMIC DNA]</scope>
    <source>
        <strain evidence="2">cv. DH0086</strain>
    </source>
</reference>
<name>A0A5P1F0J6_ASPOF</name>